<organism evidence="2 3">
    <name type="scientific">Thiothrix lacustris</name>
    <dbReference type="NCBI Taxonomy" id="525917"/>
    <lineage>
        <taxon>Bacteria</taxon>
        <taxon>Pseudomonadati</taxon>
        <taxon>Pseudomonadota</taxon>
        <taxon>Gammaproteobacteria</taxon>
        <taxon>Thiotrichales</taxon>
        <taxon>Thiotrichaceae</taxon>
        <taxon>Thiothrix</taxon>
    </lineage>
</organism>
<dbReference type="AlphaFoldDB" id="A0A1Y1Q924"/>
<reference evidence="2 3" key="1">
    <citation type="submission" date="2017-01" db="EMBL/GenBank/DDBJ databases">
        <title>Novel large sulfur bacteria in the metagenomes of groundwater-fed chemosynthetic microbial mats in the Lake Huron basin.</title>
        <authorList>
            <person name="Sharrar A.M."/>
            <person name="Flood B.E."/>
            <person name="Bailey J.V."/>
            <person name="Jones D.S."/>
            <person name="Biddanda B."/>
            <person name="Ruberg S.A."/>
            <person name="Marcus D.N."/>
            <person name="Dick G.J."/>
        </authorList>
    </citation>
    <scope>NUCLEOTIDE SEQUENCE [LARGE SCALE GENOMIC DNA]</scope>
    <source>
        <strain evidence="2">A8</strain>
    </source>
</reference>
<sequence>MQQHDSNLRPSVRKFETGDIPGTAAADTTASTPNKPTPGSGETFAAKLLRVAGRLTPSLPPSPDTRNRGDVHQENLPRWTAPNVRGVSPAPSRPNVRGVYAPIAGELMQEALAGVRRHVPAVLSPHFETLYSAWLAELLAGIPVLAARPAQRFLHLRIRAGLRVAILPGGLHALAGLFRAKAFAQGILRANPRYTGRPPYPRFILADGGKHEPREP</sequence>
<evidence type="ECO:0000313" key="2">
    <source>
        <dbReference type="EMBL" id="OQX00274.1"/>
    </source>
</evidence>
<evidence type="ECO:0000256" key="1">
    <source>
        <dbReference type="SAM" id="MobiDB-lite"/>
    </source>
</evidence>
<dbReference type="Proteomes" id="UP000192491">
    <property type="component" value="Unassembled WGS sequence"/>
</dbReference>
<proteinExistence type="predicted"/>
<accession>A0A1Y1Q924</accession>
<evidence type="ECO:0000313" key="3">
    <source>
        <dbReference type="Proteomes" id="UP000192491"/>
    </source>
</evidence>
<feature type="compositionally biased region" description="Basic and acidic residues" evidence="1">
    <location>
        <begin position="65"/>
        <end position="75"/>
    </location>
</feature>
<protein>
    <submittedName>
        <fullName evidence="2">Uncharacterized protein</fullName>
    </submittedName>
</protein>
<comment type="caution">
    <text evidence="2">The sequence shown here is derived from an EMBL/GenBank/DDBJ whole genome shotgun (WGS) entry which is preliminary data.</text>
</comment>
<gene>
    <name evidence="2" type="ORF">BWK73_49015</name>
</gene>
<name>A0A1Y1Q924_9GAMM</name>
<dbReference type="EMBL" id="MTEJ01000664">
    <property type="protein sequence ID" value="OQX00274.1"/>
    <property type="molecule type" value="Genomic_DNA"/>
</dbReference>
<feature type="region of interest" description="Disordered" evidence="1">
    <location>
        <begin position="1"/>
        <end position="92"/>
    </location>
</feature>